<sequence length="307" mass="35322">MKKIILIAICLLSVKGFSQKSINDYQYLILPLQYDFLKGKDQYRLNSLTRYLFKEEGFTVFFDEEQLPEDLFKDRCKAMYGNVKKVKGGFLKTNLQIEIKDCFGNLIVESDLGSTKEKQFDKAYAIALKKAFETLKYLEYRYEPRVAEDVVVNSTTASEATNAEAKEAELKRLQKEVEELKLEKEKVAKEEAEAKKQAELKANKEQDQAKKKMDDLRREAEMIVEEKQDVKSEVSKTSDLLYAQEIEGGYQLVDSEPKKVMILLKTAAPDVYSVKGKDAIVFKEDGNWVYSENTGTSKIKKNLNIKF</sequence>
<accession>A0ABV8ANR5</accession>
<gene>
    <name evidence="2" type="ORF">ACFOSX_14590</name>
</gene>
<feature type="coiled-coil region" evidence="1">
    <location>
        <begin position="156"/>
        <end position="233"/>
    </location>
</feature>
<protein>
    <submittedName>
        <fullName evidence="2">Uncharacterized protein</fullName>
    </submittedName>
</protein>
<dbReference type="RefSeq" id="WP_386102861.1">
    <property type="nucleotide sequence ID" value="NZ_JBHSAT010000023.1"/>
</dbReference>
<dbReference type="EMBL" id="JBHSAT010000023">
    <property type="protein sequence ID" value="MFC3878466.1"/>
    <property type="molecule type" value="Genomic_DNA"/>
</dbReference>
<reference evidence="3" key="1">
    <citation type="journal article" date="2019" name="Int. J. Syst. Evol. Microbiol.">
        <title>The Global Catalogue of Microorganisms (GCM) 10K type strain sequencing project: providing services to taxonomists for standard genome sequencing and annotation.</title>
        <authorList>
            <consortium name="The Broad Institute Genomics Platform"/>
            <consortium name="The Broad Institute Genome Sequencing Center for Infectious Disease"/>
            <person name="Wu L."/>
            <person name="Ma J."/>
        </authorList>
    </citation>
    <scope>NUCLEOTIDE SEQUENCE [LARGE SCALE GENOMIC DNA]</scope>
    <source>
        <strain evidence="3">CECT 8979</strain>
    </source>
</reference>
<proteinExistence type="predicted"/>
<evidence type="ECO:0000313" key="2">
    <source>
        <dbReference type="EMBL" id="MFC3878466.1"/>
    </source>
</evidence>
<keyword evidence="3" id="KW-1185">Reference proteome</keyword>
<comment type="caution">
    <text evidence="2">The sequence shown here is derived from an EMBL/GenBank/DDBJ whole genome shotgun (WGS) entry which is preliminary data.</text>
</comment>
<evidence type="ECO:0000313" key="3">
    <source>
        <dbReference type="Proteomes" id="UP001595812"/>
    </source>
</evidence>
<organism evidence="2 3">
    <name type="scientific">Winogradskyella maritima</name>
    <dbReference type="NCBI Taxonomy" id="1517766"/>
    <lineage>
        <taxon>Bacteria</taxon>
        <taxon>Pseudomonadati</taxon>
        <taxon>Bacteroidota</taxon>
        <taxon>Flavobacteriia</taxon>
        <taxon>Flavobacteriales</taxon>
        <taxon>Flavobacteriaceae</taxon>
        <taxon>Winogradskyella</taxon>
    </lineage>
</organism>
<name>A0ABV8ANR5_9FLAO</name>
<keyword evidence="1" id="KW-0175">Coiled coil</keyword>
<evidence type="ECO:0000256" key="1">
    <source>
        <dbReference type="SAM" id="Coils"/>
    </source>
</evidence>
<dbReference type="Proteomes" id="UP001595812">
    <property type="component" value="Unassembled WGS sequence"/>
</dbReference>